<gene>
    <name evidence="2" type="ORF">H7344_08135</name>
</gene>
<organism evidence="2 3">
    <name type="scientific">Nocardioides deserti</name>
    <dbReference type="NCBI Taxonomy" id="1588644"/>
    <lineage>
        <taxon>Bacteria</taxon>
        <taxon>Bacillati</taxon>
        <taxon>Actinomycetota</taxon>
        <taxon>Actinomycetes</taxon>
        <taxon>Propionibacteriales</taxon>
        <taxon>Nocardioidaceae</taxon>
        <taxon>Nocardioides</taxon>
    </lineage>
</organism>
<comment type="caution">
    <text evidence="2">The sequence shown here is derived from an EMBL/GenBank/DDBJ whole genome shotgun (WGS) entry which is preliminary data.</text>
</comment>
<proteinExistence type="predicted"/>
<keyword evidence="3" id="KW-1185">Reference proteome</keyword>
<dbReference type="RefSeq" id="WP_186345532.1">
    <property type="nucleotide sequence ID" value="NZ_BMMR01000001.1"/>
</dbReference>
<evidence type="ECO:0000313" key="2">
    <source>
        <dbReference type="EMBL" id="MBC2960260.1"/>
    </source>
</evidence>
<evidence type="ECO:0000313" key="3">
    <source>
        <dbReference type="Proteomes" id="UP000604001"/>
    </source>
</evidence>
<name>A0ABR6U7A6_9ACTN</name>
<dbReference type="EMBL" id="JACMYC010000004">
    <property type="protein sequence ID" value="MBC2960260.1"/>
    <property type="molecule type" value="Genomic_DNA"/>
</dbReference>
<evidence type="ECO:0000256" key="1">
    <source>
        <dbReference type="SAM" id="SignalP"/>
    </source>
</evidence>
<feature type="chain" id="PRO_5047130101" evidence="1">
    <location>
        <begin position="21"/>
        <end position="1204"/>
    </location>
</feature>
<keyword evidence="1" id="KW-0732">Signal</keyword>
<feature type="signal peptide" evidence="1">
    <location>
        <begin position="1"/>
        <end position="20"/>
    </location>
</feature>
<dbReference type="Proteomes" id="UP000604001">
    <property type="component" value="Unassembled WGS sequence"/>
</dbReference>
<accession>A0ABR6U7A6</accession>
<protein>
    <submittedName>
        <fullName evidence="2">Ig-like domain repeat protein</fullName>
    </submittedName>
</protein>
<sequence length="1204" mass="120895">MLATSLALPAAVLTAAPAQAAVTGPTNGSVVSGQVAITEARGATEDCISPPSSVGSRVVVTRVADGAQVHTASKSGSGALTTTWSSVGSPLGQYRIQTYARDGRKSGFLNLGCTAQAEQQLSSITVTLRNQSAVAVELPSSVVTGEDLPVTVRTTRSGTGVTGQPLGGRHVTVTVPGAGEVSVDTGADGVGRATVDLPDLPAGTLTVTAAVEDDSSYAGLSGSADTRLTVRPTQTLYRGATRGLPGGTAVLEGQVVDVTPGSDRHGQPVVDAPLVLALGDDAAPVTTVATGRAMRTVAVAGPSRTVSASATYAGDDVHGPSSDTVSFYVGEDAASPAPNQSGVVGNVTGAIGGLLGGLLGPGSAAPGGGGTSLGDLLGTLTGVVGPSTPLGAIADVVESGLLHLLDTTQLRAVLDRLLGALGQGIDAAGDPVDRTLDRILRTVGAGSPLGAATEAARFEWRASYEAPDGTRRNREFGGFIGAPAPLDVTGDGTADVLANVTLTGLADAVTSGDPTRAVPRLEVARLDGAPDALPLSIQALLDLPGGTERYRFGYDAREGDAPEAFRADVLLADGGAVLDLSSRGESPVDVTGAVAPAAADPAAAEPAEQRFAVSFDRAPTGARIGMRLGGSGEDIAARLDVDRPTVVGLHLADDSGGDEVFLADGVLDSVEGSLSLELAGGETDGLQASLSSPSGLESVQLHARHLHAGRTVDDISLGLTDVPAVVSFGLSAEGAGELSASGPIGVFEAGYASGRPVAKLDEPAYLRLLQDGDAESVALRLPGFEGMDLALQDEISLGLTMAPTPLRALVDQDGLVLDARILDAPRSLALALSPQGAIRVEGSEPIGLVTVAAHDDEGLLEGSTDLDLRLEDVPGLLSVSLDGAGAVGFDTGGQPIGLVDIRAHDGQPLALAGDGDGLAVENRPDGTAIAARIRGLRSVSASLGAAPEIMLDTVAGQVFDVALTERDEQGALVDDVRATLDHLVPHMRLALVDDGSGALSLRYSADEPTNSLAFDMGGLSGSISGPLPAELTVCMAGDEACLPDLGIDDPGLGSVRFAASEHTTLDLTDASGGLSASGLRVRVLELTGTLDADNGGDVYLNTTEFGGECGDAGCVRPVLGGSVGADLGAASLLFRPGNGFFADDALTHLKPRKLFGQTVGVDGTGGTGEVRCVGDTRLDVTVEVLGIPLTLGLKDAICDVPRTG</sequence>
<reference evidence="2 3" key="1">
    <citation type="submission" date="2020-08" db="EMBL/GenBank/DDBJ databases">
        <title>novel species in genus Nocardioides.</title>
        <authorList>
            <person name="Zhang G."/>
        </authorList>
    </citation>
    <scope>NUCLEOTIDE SEQUENCE [LARGE SCALE GENOMIC DNA]</scope>
    <source>
        <strain evidence="2 3">SC8A-24</strain>
    </source>
</reference>